<dbReference type="Proteomes" id="UP000498740">
    <property type="component" value="Unassembled WGS sequence"/>
</dbReference>
<feature type="compositionally biased region" description="Polar residues" evidence="1">
    <location>
        <begin position="45"/>
        <end position="54"/>
    </location>
</feature>
<feature type="region of interest" description="Disordered" evidence="1">
    <location>
        <begin position="42"/>
        <end position="106"/>
    </location>
</feature>
<gene>
    <name evidence="2" type="ORF">Smic_04740</name>
</gene>
<proteinExistence type="predicted"/>
<reference evidence="2 3" key="1">
    <citation type="submission" date="2020-05" db="EMBL/GenBank/DDBJ databases">
        <title>Whole genome shotgun sequence of Streptomyces microflavus NBRC 13062.</title>
        <authorList>
            <person name="Komaki H."/>
            <person name="Tamura T."/>
        </authorList>
    </citation>
    <scope>NUCLEOTIDE SEQUENCE [LARGE SCALE GENOMIC DNA]</scope>
    <source>
        <strain evidence="2 3">NBRC 13062</strain>
    </source>
</reference>
<comment type="caution">
    <text evidence="2">The sequence shown here is derived from an EMBL/GenBank/DDBJ whole genome shotgun (WGS) entry which is preliminary data.</text>
</comment>
<evidence type="ECO:0000313" key="2">
    <source>
        <dbReference type="EMBL" id="GFN01918.1"/>
    </source>
</evidence>
<sequence>MSEAERAAFNEARDDYHSAFVTLRTPPMDRIHQQITKKIKLSRFRSATSANPSQFRCPGETSAPARRASPRVGWAPQGLDAMDGPVPGARPGVSAGEGAGRAMPRSTAIRAPVAPWARMPALLPTARGERQESATHSVLW</sequence>
<organism evidence="2 3">
    <name type="scientific">Streptomyces microflavus</name>
    <name type="common">Streptomyces lipmanii</name>
    <dbReference type="NCBI Taxonomy" id="1919"/>
    <lineage>
        <taxon>Bacteria</taxon>
        <taxon>Bacillati</taxon>
        <taxon>Actinomycetota</taxon>
        <taxon>Actinomycetes</taxon>
        <taxon>Kitasatosporales</taxon>
        <taxon>Streptomycetaceae</taxon>
        <taxon>Streptomyces</taxon>
    </lineage>
</organism>
<dbReference type="EMBL" id="BLWD01000001">
    <property type="protein sequence ID" value="GFN01918.1"/>
    <property type="molecule type" value="Genomic_DNA"/>
</dbReference>
<dbReference type="AlphaFoldDB" id="A0A7J0CHZ6"/>
<protein>
    <submittedName>
        <fullName evidence="2">Uncharacterized protein</fullName>
    </submittedName>
</protein>
<evidence type="ECO:0000256" key="1">
    <source>
        <dbReference type="SAM" id="MobiDB-lite"/>
    </source>
</evidence>
<name>A0A7J0CHZ6_STRMI</name>
<accession>A0A7J0CHZ6</accession>
<evidence type="ECO:0000313" key="3">
    <source>
        <dbReference type="Proteomes" id="UP000498740"/>
    </source>
</evidence>